<dbReference type="Proteomes" id="UP001153678">
    <property type="component" value="Unassembled WGS sequence"/>
</dbReference>
<evidence type="ECO:0000313" key="2">
    <source>
        <dbReference type="Proteomes" id="UP001153678"/>
    </source>
</evidence>
<proteinExistence type="predicted"/>
<protein>
    <submittedName>
        <fullName evidence="1">11998_t:CDS:1</fullName>
    </submittedName>
</protein>
<accession>A0A9W4SXP6</accession>
<name>A0A9W4SXP6_9GLOM</name>
<sequence>MKSLLSNNEKLRKEYKTLNKWLIEKDNKRKLNAIDETRHAVFKKARISSSVVNIGNVHHERDSGNASVNREFEKEKGNVQYDEKMQEIKGVHQLLSPSISEDIQDKQKIKRERESSPPITQKFSHTCGTRLIISSLREAEKRFFVFQGGNEPEKPRNALCLVGGDNPRNISYVSIDERAGNRGNTLCFVRWKSRETEKHFVFGGDNPKNIFSTKEYVVR</sequence>
<organism evidence="1 2">
    <name type="scientific">Funneliformis geosporum</name>
    <dbReference type="NCBI Taxonomy" id="1117311"/>
    <lineage>
        <taxon>Eukaryota</taxon>
        <taxon>Fungi</taxon>
        <taxon>Fungi incertae sedis</taxon>
        <taxon>Mucoromycota</taxon>
        <taxon>Glomeromycotina</taxon>
        <taxon>Glomeromycetes</taxon>
        <taxon>Glomerales</taxon>
        <taxon>Glomeraceae</taxon>
        <taxon>Funneliformis</taxon>
    </lineage>
</organism>
<keyword evidence="2" id="KW-1185">Reference proteome</keyword>
<dbReference type="AlphaFoldDB" id="A0A9W4SXP6"/>
<gene>
    <name evidence="1" type="ORF">FWILDA_LOCUS12060</name>
</gene>
<comment type="caution">
    <text evidence="1">The sequence shown here is derived from an EMBL/GenBank/DDBJ whole genome shotgun (WGS) entry which is preliminary data.</text>
</comment>
<dbReference type="EMBL" id="CAMKVN010003707">
    <property type="protein sequence ID" value="CAI2185404.1"/>
    <property type="molecule type" value="Genomic_DNA"/>
</dbReference>
<evidence type="ECO:0000313" key="1">
    <source>
        <dbReference type="EMBL" id="CAI2185404.1"/>
    </source>
</evidence>
<dbReference type="OrthoDB" id="10601346at2759"/>
<reference evidence="1" key="1">
    <citation type="submission" date="2022-08" db="EMBL/GenBank/DDBJ databases">
        <authorList>
            <person name="Kallberg Y."/>
            <person name="Tangrot J."/>
            <person name="Rosling A."/>
        </authorList>
    </citation>
    <scope>NUCLEOTIDE SEQUENCE</scope>
    <source>
        <strain evidence="1">Wild A</strain>
    </source>
</reference>